<dbReference type="InterPro" id="IPR000473">
    <property type="entry name" value="Ribosomal_bL36"/>
</dbReference>
<evidence type="ECO:0000256" key="7">
    <source>
        <dbReference type="RuleBase" id="RU000570"/>
    </source>
</evidence>
<evidence type="ECO:0000256" key="4">
    <source>
        <dbReference type="ARBA" id="ARBA00022980"/>
    </source>
</evidence>
<dbReference type="Pfam" id="PF00444">
    <property type="entry name" value="Ribosomal_L36"/>
    <property type="match status" value="1"/>
</dbReference>
<accession>A0ABM0IEQ8</accession>
<evidence type="ECO:0000313" key="9">
    <source>
        <dbReference type="RefSeq" id="XP_004698451.1"/>
    </source>
</evidence>
<dbReference type="SUPFAM" id="SSF57840">
    <property type="entry name" value="Ribosomal protein L36"/>
    <property type="match status" value="1"/>
</dbReference>
<protein>
    <recommendedName>
        <fullName evidence="7">Ribosomal protein</fullName>
    </recommendedName>
</protein>
<dbReference type="RefSeq" id="XP_004698451.1">
    <property type="nucleotide sequence ID" value="XM_004698394.2"/>
</dbReference>
<proteinExistence type="inferred from homology"/>
<sequence>MAAHLIRTVAVSLVQPFLHLSRCTVRSQGLSTFLQGSFFRTALPVGCSPLQASPGLQSLPSGSLTPCLQPALGFKTKGVIKKRCKDCYRVKRRGRWFIYCKTHPRHKQRQM</sequence>
<dbReference type="InterPro" id="IPR052143">
    <property type="entry name" value="Mitoribosomal_bL36m"/>
</dbReference>
<dbReference type="PANTHER" id="PTHR46909">
    <property type="entry name" value="39S RIBOSOMAL PROTEIN L36, MITOCHONDRIAL"/>
    <property type="match status" value="1"/>
</dbReference>
<name>A0ABM0IEQ8_ECHTE</name>
<evidence type="ECO:0000313" key="8">
    <source>
        <dbReference type="Proteomes" id="UP000694863"/>
    </source>
</evidence>
<dbReference type="RefSeq" id="XP_045141256.1">
    <property type="nucleotide sequence ID" value="XM_045285321.1"/>
</dbReference>
<comment type="subcellular location">
    <subcellularLocation>
        <location evidence="1">Mitochondrion</location>
    </subcellularLocation>
</comment>
<keyword evidence="3" id="KW-0809">Transit peptide</keyword>
<evidence type="ECO:0000256" key="2">
    <source>
        <dbReference type="ARBA" id="ARBA00007645"/>
    </source>
</evidence>
<dbReference type="GO" id="GO:0005840">
    <property type="term" value="C:ribosome"/>
    <property type="evidence" value="ECO:0007669"/>
    <property type="project" value="UniProtKB-KW"/>
</dbReference>
<evidence type="ECO:0000256" key="5">
    <source>
        <dbReference type="ARBA" id="ARBA00023128"/>
    </source>
</evidence>
<evidence type="ECO:0000256" key="3">
    <source>
        <dbReference type="ARBA" id="ARBA00022946"/>
    </source>
</evidence>
<evidence type="ECO:0000256" key="1">
    <source>
        <dbReference type="ARBA" id="ARBA00004173"/>
    </source>
</evidence>
<dbReference type="NCBIfam" id="TIGR01022">
    <property type="entry name" value="rpmJ_bact"/>
    <property type="match status" value="1"/>
</dbReference>
<keyword evidence="4 7" id="KW-0689">Ribosomal protein</keyword>
<keyword evidence="5" id="KW-0496">Mitochondrion</keyword>
<organism evidence="8 9">
    <name type="scientific">Echinops telfairi</name>
    <name type="common">Lesser hedgehog tenrec</name>
    <dbReference type="NCBI Taxonomy" id="9371"/>
    <lineage>
        <taxon>Eukaryota</taxon>
        <taxon>Metazoa</taxon>
        <taxon>Chordata</taxon>
        <taxon>Craniata</taxon>
        <taxon>Vertebrata</taxon>
        <taxon>Euteleostomi</taxon>
        <taxon>Mammalia</taxon>
        <taxon>Eutheria</taxon>
        <taxon>Afrotheria</taxon>
        <taxon>Tenrecidae</taxon>
        <taxon>Tenrecinae</taxon>
        <taxon>Echinops</taxon>
    </lineage>
</organism>
<dbReference type="GeneID" id="101660510"/>
<comment type="similarity">
    <text evidence="2 7">Belongs to the bacterial ribosomal protein bL36 family.</text>
</comment>
<gene>
    <name evidence="9" type="primary">MRPL36</name>
</gene>
<keyword evidence="8" id="KW-1185">Reference proteome</keyword>
<dbReference type="InterPro" id="IPR035977">
    <property type="entry name" value="Ribosomal_bL36_sp"/>
</dbReference>
<dbReference type="Proteomes" id="UP000694863">
    <property type="component" value="Unplaced"/>
</dbReference>
<keyword evidence="6 7" id="KW-0687">Ribonucleoprotein</keyword>
<dbReference type="HAMAP" id="MF_00251">
    <property type="entry name" value="Ribosomal_bL36"/>
    <property type="match status" value="1"/>
</dbReference>
<reference evidence="9" key="1">
    <citation type="submission" date="2025-08" db="UniProtKB">
        <authorList>
            <consortium name="RefSeq"/>
        </authorList>
    </citation>
    <scope>IDENTIFICATION</scope>
</reference>
<evidence type="ECO:0000256" key="6">
    <source>
        <dbReference type="ARBA" id="ARBA00023274"/>
    </source>
</evidence>
<dbReference type="PANTHER" id="PTHR46909:SF1">
    <property type="entry name" value="LARGE RIBOSOMAL SUBUNIT PROTEIN BL36M"/>
    <property type="match status" value="1"/>
</dbReference>